<sequence length="405" mass="47480">MGKNSKKSVREKKKRDEKDSNSKKKSKVNSREEIGKSSKDNNKENEKVHKSDSAKESKVPKRNKNETEINKKPDTINKVNGSHRGNTCFLCFCCGGNEDEKLNELILEEEKLREKERKRKEKEEERIKREEEKKEKKKREEEEERERERLILEEQENERLRLLEEKEKLRLLEEEKQKQLEEEKKTKKDTILKKKEIKPKIFAKKKAKLNFIGAASAPNPPPESACVGDPPEVKETSVSIQEGVYLIYNPENDGQLELHYSKTGKKGKGVLAYIHSKTIPDFYFEKNKGREIIFTEVSKKMQSIYINDLKPYYECYIEFIKMKKKFNGVLYFLPAFDEQPPPKLDIVFFDSKAKKLNFVPVEKAVEFKGDYLFIIQKGLEIFKKEINVESLFSYINSYGALLSLS</sequence>
<organism evidence="3 4">
    <name type="scientific">Plasmodium relictum</name>
    <dbReference type="NCBI Taxonomy" id="85471"/>
    <lineage>
        <taxon>Eukaryota</taxon>
        <taxon>Sar</taxon>
        <taxon>Alveolata</taxon>
        <taxon>Apicomplexa</taxon>
        <taxon>Aconoidasida</taxon>
        <taxon>Haemosporida</taxon>
        <taxon>Plasmodiidae</taxon>
        <taxon>Plasmodium</taxon>
        <taxon>Plasmodium (Haemamoeba)</taxon>
    </lineage>
</organism>
<evidence type="ECO:0000256" key="1">
    <source>
        <dbReference type="SAM" id="MobiDB-lite"/>
    </source>
</evidence>
<dbReference type="EMBL" id="LN835303">
    <property type="protein sequence ID" value="CRG99612.1"/>
    <property type="molecule type" value="Genomic_DNA"/>
</dbReference>
<evidence type="ECO:0000313" key="4">
    <source>
        <dbReference type="Proteomes" id="UP000220158"/>
    </source>
</evidence>
<feature type="domain" description="Immune mapped protein 2 N-terminal" evidence="2">
    <location>
        <begin position="242"/>
        <end position="333"/>
    </location>
</feature>
<feature type="compositionally biased region" description="Basic and acidic residues" evidence="1">
    <location>
        <begin position="29"/>
        <end position="75"/>
    </location>
</feature>
<gene>
    <name evidence="3" type="ORF">PRELSG_0803800</name>
</gene>
<dbReference type="KEGG" id="prel:PRELSG_0803800"/>
<reference evidence="3 4" key="1">
    <citation type="submission" date="2015-04" db="EMBL/GenBank/DDBJ databases">
        <authorList>
            <consortium name="Pathogen Informatics"/>
        </authorList>
    </citation>
    <scope>NUCLEOTIDE SEQUENCE [LARGE SCALE GENOMIC DNA]</scope>
    <source>
        <strain evidence="3 4">SGS1</strain>
    </source>
</reference>
<keyword evidence="4" id="KW-1185">Reference proteome</keyword>
<accession>A0A1J1H3Y2</accession>
<dbReference type="Proteomes" id="UP000220158">
    <property type="component" value="Chromosome 8"/>
</dbReference>
<dbReference type="GeneID" id="39735714"/>
<protein>
    <recommendedName>
        <fullName evidence="2">Immune mapped protein 2 N-terminal domain-containing protein</fullName>
    </recommendedName>
</protein>
<dbReference type="OMA" id="YYECVIN"/>
<name>A0A1J1H3Y2_PLARL</name>
<feature type="compositionally biased region" description="Basic residues" evidence="1">
    <location>
        <begin position="1"/>
        <end position="13"/>
    </location>
</feature>
<dbReference type="PANTHER" id="PTHR37538:SF4">
    <property type="entry name" value="PITSLRE SERINE_THREONINE-PROTEIN KINASE CDC2L1"/>
    <property type="match status" value="1"/>
</dbReference>
<dbReference type="RefSeq" id="XP_028532617.1">
    <property type="nucleotide sequence ID" value="XM_028676093.1"/>
</dbReference>
<dbReference type="AlphaFoldDB" id="A0A1J1H3Y2"/>
<dbReference type="VEuPathDB" id="PlasmoDB:PRELSG_0803800"/>
<dbReference type="PANTHER" id="PTHR37538">
    <property type="entry name" value="BTB DOMAIN-CONTAINING PROTEIN"/>
    <property type="match status" value="1"/>
</dbReference>
<dbReference type="Pfam" id="PF18590">
    <property type="entry name" value="IMP2_N"/>
    <property type="match status" value="1"/>
</dbReference>
<feature type="region of interest" description="Disordered" evidence="1">
    <location>
        <begin position="107"/>
        <end position="149"/>
    </location>
</feature>
<evidence type="ECO:0000313" key="3">
    <source>
        <dbReference type="EMBL" id="CRG99612.1"/>
    </source>
</evidence>
<dbReference type="InterPro" id="IPR040955">
    <property type="entry name" value="IMP2_N"/>
</dbReference>
<feature type="region of interest" description="Disordered" evidence="1">
    <location>
        <begin position="1"/>
        <end position="84"/>
    </location>
</feature>
<proteinExistence type="predicted"/>
<dbReference type="OrthoDB" id="372931at2759"/>
<evidence type="ECO:0000259" key="2">
    <source>
        <dbReference type="Pfam" id="PF18590"/>
    </source>
</evidence>